<dbReference type="AlphaFoldDB" id="A0A9P5N672"/>
<dbReference type="Proteomes" id="UP000759537">
    <property type="component" value="Unassembled WGS sequence"/>
</dbReference>
<keyword evidence="1" id="KW-0812">Transmembrane</keyword>
<sequence length="108" mass="11824">MGRQVCICVGRFVELSPLDINTFLASCALLYQFYGQSNSSYVVIICMVSESPLCTWPGILPALCSLFICHFLLLDSRFTAVFVKPAAGLCAHLKVCGPRRAEARDSDS</sequence>
<feature type="transmembrane region" description="Helical" evidence="1">
    <location>
        <begin position="12"/>
        <end position="34"/>
    </location>
</feature>
<protein>
    <submittedName>
        <fullName evidence="2">Uncharacterized protein</fullName>
    </submittedName>
</protein>
<evidence type="ECO:0000256" key="1">
    <source>
        <dbReference type="SAM" id="Phobius"/>
    </source>
</evidence>
<gene>
    <name evidence="2" type="ORF">DFH94DRAFT_703705</name>
</gene>
<keyword evidence="3" id="KW-1185">Reference proteome</keyword>
<evidence type="ECO:0000313" key="3">
    <source>
        <dbReference type="Proteomes" id="UP000759537"/>
    </source>
</evidence>
<reference evidence="2" key="1">
    <citation type="submission" date="2019-10" db="EMBL/GenBank/DDBJ databases">
        <authorList>
            <consortium name="DOE Joint Genome Institute"/>
            <person name="Kuo A."/>
            <person name="Miyauchi S."/>
            <person name="Kiss E."/>
            <person name="Drula E."/>
            <person name="Kohler A."/>
            <person name="Sanchez-Garcia M."/>
            <person name="Andreopoulos B."/>
            <person name="Barry K.W."/>
            <person name="Bonito G."/>
            <person name="Buee M."/>
            <person name="Carver A."/>
            <person name="Chen C."/>
            <person name="Cichocki N."/>
            <person name="Clum A."/>
            <person name="Culley D."/>
            <person name="Crous P.W."/>
            <person name="Fauchery L."/>
            <person name="Girlanda M."/>
            <person name="Hayes R."/>
            <person name="Keri Z."/>
            <person name="LaButti K."/>
            <person name="Lipzen A."/>
            <person name="Lombard V."/>
            <person name="Magnuson J."/>
            <person name="Maillard F."/>
            <person name="Morin E."/>
            <person name="Murat C."/>
            <person name="Nolan M."/>
            <person name="Ohm R."/>
            <person name="Pangilinan J."/>
            <person name="Pereira M."/>
            <person name="Perotto S."/>
            <person name="Peter M."/>
            <person name="Riley R."/>
            <person name="Sitrit Y."/>
            <person name="Stielow B."/>
            <person name="Szollosi G."/>
            <person name="Zifcakova L."/>
            <person name="Stursova M."/>
            <person name="Spatafora J.W."/>
            <person name="Tedersoo L."/>
            <person name="Vaario L.-M."/>
            <person name="Yamada A."/>
            <person name="Yan M."/>
            <person name="Wang P."/>
            <person name="Xu J."/>
            <person name="Bruns T."/>
            <person name="Baldrian P."/>
            <person name="Vilgalys R."/>
            <person name="Henrissat B."/>
            <person name="Grigoriev I.V."/>
            <person name="Hibbett D."/>
            <person name="Nagy L.G."/>
            <person name="Martin F.M."/>
        </authorList>
    </citation>
    <scope>NUCLEOTIDE SEQUENCE</scope>
    <source>
        <strain evidence="2">Prilba</strain>
    </source>
</reference>
<dbReference type="EMBL" id="WHVB01000001">
    <property type="protein sequence ID" value="KAF8487179.1"/>
    <property type="molecule type" value="Genomic_DNA"/>
</dbReference>
<name>A0A9P5N672_9AGAM</name>
<comment type="caution">
    <text evidence="2">The sequence shown here is derived from an EMBL/GenBank/DDBJ whole genome shotgun (WGS) entry which is preliminary data.</text>
</comment>
<feature type="transmembrane region" description="Helical" evidence="1">
    <location>
        <begin position="54"/>
        <end position="74"/>
    </location>
</feature>
<evidence type="ECO:0000313" key="2">
    <source>
        <dbReference type="EMBL" id="KAF8487179.1"/>
    </source>
</evidence>
<proteinExistence type="predicted"/>
<keyword evidence="1" id="KW-0472">Membrane</keyword>
<accession>A0A9P5N672</accession>
<organism evidence="2 3">
    <name type="scientific">Russula ochroleuca</name>
    <dbReference type="NCBI Taxonomy" id="152965"/>
    <lineage>
        <taxon>Eukaryota</taxon>
        <taxon>Fungi</taxon>
        <taxon>Dikarya</taxon>
        <taxon>Basidiomycota</taxon>
        <taxon>Agaricomycotina</taxon>
        <taxon>Agaricomycetes</taxon>
        <taxon>Russulales</taxon>
        <taxon>Russulaceae</taxon>
        <taxon>Russula</taxon>
    </lineage>
</organism>
<keyword evidence="1" id="KW-1133">Transmembrane helix</keyword>
<reference evidence="2" key="2">
    <citation type="journal article" date="2020" name="Nat. Commun.">
        <title>Large-scale genome sequencing of mycorrhizal fungi provides insights into the early evolution of symbiotic traits.</title>
        <authorList>
            <person name="Miyauchi S."/>
            <person name="Kiss E."/>
            <person name="Kuo A."/>
            <person name="Drula E."/>
            <person name="Kohler A."/>
            <person name="Sanchez-Garcia M."/>
            <person name="Morin E."/>
            <person name="Andreopoulos B."/>
            <person name="Barry K.W."/>
            <person name="Bonito G."/>
            <person name="Buee M."/>
            <person name="Carver A."/>
            <person name="Chen C."/>
            <person name="Cichocki N."/>
            <person name="Clum A."/>
            <person name="Culley D."/>
            <person name="Crous P.W."/>
            <person name="Fauchery L."/>
            <person name="Girlanda M."/>
            <person name="Hayes R.D."/>
            <person name="Keri Z."/>
            <person name="LaButti K."/>
            <person name="Lipzen A."/>
            <person name="Lombard V."/>
            <person name="Magnuson J."/>
            <person name="Maillard F."/>
            <person name="Murat C."/>
            <person name="Nolan M."/>
            <person name="Ohm R.A."/>
            <person name="Pangilinan J."/>
            <person name="Pereira M.F."/>
            <person name="Perotto S."/>
            <person name="Peter M."/>
            <person name="Pfister S."/>
            <person name="Riley R."/>
            <person name="Sitrit Y."/>
            <person name="Stielow J.B."/>
            <person name="Szollosi G."/>
            <person name="Zifcakova L."/>
            <person name="Stursova M."/>
            <person name="Spatafora J.W."/>
            <person name="Tedersoo L."/>
            <person name="Vaario L.M."/>
            <person name="Yamada A."/>
            <person name="Yan M."/>
            <person name="Wang P."/>
            <person name="Xu J."/>
            <person name="Bruns T."/>
            <person name="Baldrian P."/>
            <person name="Vilgalys R."/>
            <person name="Dunand C."/>
            <person name="Henrissat B."/>
            <person name="Grigoriev I.V."/>
            <person name="Hibbett D."/>
            <person name="Nagy L.G."/>
            <person name="Martin F.M."/>
        </authorList>
    </citation>
    <scope>NUCLEOTIDE SEQUENCE</scope>
    <source>
        <strain evidence="2">Prilba</strain>
    </source>
</reference>